<comment type="caution">
    <text evidence="1">The sequence shown here is derived from an EMBL/GenBank/DDBJ whole genome shotgun (WGS) entry which is preliminary data.</text>
</comment>
<organism evidence="1 2">
    <name type="scientific">Pristionchus fissidentatus</name>
    <dbReference type="NCBI Taxonomy" id="1538716"/>
    <lineage>
        <taxon>Eukaryota</taxon>
        <taxon>Metazoa</taxon>
        <taxon>Ecdysozoa</taxon>
        <taxon>Nematoda</taxon>
        <taxon>Chromadorea</taxon>
        <taxon>Rhabditida</taxon>
        <taxon>Rhabditina</taxon>
        <taxon>Diplogasteromorpha</taxon>
        <taxon>Diplogasteroidea</taxon>
        <taxon>Neodiplogasteridae</taxon>
        <taxon>Pristionchus</taxon>
    </lineage>
</organism>
<gene>
    <name evidence="1" type="ORF">PFISCL1PPCAC_1721</name>
</gene>
<reference evidence="1" key="1">
    <citation type="submission" date="2023-10" db="EMBL/GenBank/DDBJ databases">
        <title>Genome assembly of Pristionchus species.</title>
        <authorList>
            <person name="Yoshida K."/>
            <person name="Sommer R.J."/>
        </authorList>
    </citation>
    <scope>NUCLEOTIDE SEQUENCE</scope>
    <source>
        <strain evidence="1">RS5133</strain>
    </source>
</reference>
<feature type="non-terminal residue" evidence="1">
    <location>
        <position position="1"/>
    </location>
</feature>
<dbReference type="Proteomes" id="UP001432322">
    <property type="component" value="Unassembled WGS sequence"/>
</dbReference>
<feature type="non-terminal residue" evidence="1">
    <location>
        <position position="78"/>
    </location>
</feature>
<dbReference type="AlphaFoldDB" id="A0AAV5UVR8"/>
<name>A0AAV5UVR8_9BILA</name>
<keyword evidence="2" id="KW-1185">Reference proteome</keyword>
<accession>A0AAV5UVR8</accession>
<sequence length="78" mass="9341">QYACTFLATFNRFTAIVIYEMHEKLVLLTWRLWYSQIGVVQDFLDVFYPICSDIFCLSLPFYTILLPGPVNRELKRWI</sequence>
<protein>
    <recommendedName>
        <fullName evidence="3">G protein-coupled receptor</fullName>
    </recommendedName>
</protein>
<proteinExistence type="predicted"/>
<evidence type="ECO:0000313" key="1">
    <source>
        <dbReference type="EMBL" id="GMT10424.1"/>
    </source>
</evidence>
<evidence type="ECO:0000313" key="2">
    <source>
        <dbReference type="Proteomes" id="UP001432322"/>
    </source>
</evidence>
<dbReference type="EMBL" id="BTSY01000001">
    <property type="protein sequence ID" value="GMT10424.1"/>
    <property type="molecule type" value="Genomic_DNA"/>
</dbReference>
<evidence type="ECO:0008006" key="3">
    <source>
        <dbReference type="Google" id="ProtNLM"/>
    </source>
</evidence>